<dbReference type="Pfam" id="PF02441">
    <property type="entry name" value="Flavoprotein"/>
    <property type="match status" value="1"/>
</dbReference>
<name>A0A382U0J8_9ZZZZ</name>
<protein>
    <recommendedName>
        <fullName evidence="6">flavin prenyltransferase</fullName>
        <ecNumber evidence="6">2.5.1.129</ecNumber>
    </recommendedName>
</protein>
<dbReference type="FunFam" id="3.40.50.1950:FF:000001">
    <property type="entry name" value="Flavin prenyltransferase UbiX"/>
    <property type="match status" value="1"/>
</dbReference>
<dbReference type="GO" id="GO:0106141">
    <property type="term" value="F:flavin prenyltransferase activity"/>
    <property type="evidence" value="ECO:0007669"/>
    <property type="project" value="UniProtKB-EC"/>
</dbReference>
<dbReference type="NCBIfam" id="NF004685">
    <property type="entry name" value="PRK06029.1"/>
    <property type="match status" value="1"/>
</dbReference>
<dbReference type="NCBIfam" id="TIGR00421">
    <property type="entry name" value="ubiX_pad"/>
    <property type="match status" value="1"/>
</dbReference>
<evidence type="ECO:0000256" key="4">
    <source>
        <dbReference type="ARBA" id="ARBA00022679"/>
    </source>
</evidence>
<dbReference type="HAMAP" id="MF_01984">
    <property type="entry name" value="ubiX_pad"/>
    <property type="match status" value="1"/>
</dbReference>
<dbReference type="EC" id="2.5.1.129" evidence="6"/>
<dbReference type="Gene3D" id="3.40.50.1950">
    <property type="entry name" value="Flavin prenyltransferase-like"/>
    <property type="match status" value="1"/>
</dbReference>
<dbReference type="InterPro" id="IPR036551">
    <property type="entry name" value="Flavin_trans-like"/>
</dbReference>
<reference evidence="8" key="1">
    <citation type="submission" date="2018-05" db="EMBL/GenBank/DDBJ databases">
        <authorList>
            <person name="Lanie J.A."/>
            <person name="Ng W.-L."/>
            <person name="Kazmierczak K.M."/>
            <person name="Andrzejewski T.M."/>
            <person name="Davidsen T.M."/>
            <person name="Wayne K.J."/>
            <person name="Tettelin H."/>
            <person name="Glass J.I."/>
            <person name="Rusch D."/>
            <person name="Podicherti R."/>
            <person name="Tsui H.-C.T."/>
            <person name="Winkler M.E."/>
        </authorList>
    </citation>
    <scope>NUCLEOTIDE SEQUENCE</scope>
</reference>
<keyword evidence="1" id="KW-0637">Prenyltransferase</keyword>
<evidence type="ECO:0000256" key="5">
    <source>
        <dbReference type="ARBA" id="ARBA00060793"/>
    </source>
</evidence>
<dbReference type="EMBL" id="UINC01140602">
    <property type="protein sequence ID" value="SVD27846.1"/>
    <property type="molecule type" value="Genomic_DNA"/>
</dbReference>
<evidence type="ECO:0000256" key="2">
    <source>
        <dbReference type="ARBA" id="ARBA00022630"/>
    </source>
</evidence>
<dbReference type="InterPro" id="IPR003382">
    <property type="entry name" value="Flavoprotein"/>
</dbReference>
<organism evidence="8">
    <name type="scientific">marine metagenome</name>
    <dbReference type="NCBI Taxonomy" id="408172"/>
    <lineage>
        <taxon>unclassified sequences</taxon>
        <taxon>metagenomes</taxon>
        <taxon>ecological metagenomes</taxon>
    </lineage>
</organism>
<dbReference type="SUPFAM" id="SSF52507">
    <property type="entry name" value="Homo-oligomeric flavin-containing Cys decarboxylases, HFCD"/>
    <property type="match status" value="1"/>
</dbReference>
<dbReference type="InterPro" id="IPR004507">
    <property type="entry name" value="UbiX-like"/>
</dbReference>
<keyword evidence="4" id="KW-0808">Transferase</keyword>
<feature type="domain" description="Flavoprotein" evidence="7">
    <location>
        <begin position="7"/>
        <end position="169"/>
    </location>
</feature>
<proteinExistence type="inferred from homology"/>
<accession>A0A382U0J8</accession>
<evidence type="ECO:0000256" key="1">
    <source>
        <dbReference type="ARBA" id="ARBA00022602"/>
    </source>
</evidence>
<evidence type="ECO:0000256" key="3">
    <source>
        <dbReference type="ARBA" id="ARBA00022643"/>
    </source>
</evidence>
<evidence type="ECO:0000256" key="6">
    <source>
        <dbReference type="ARBA" id="ARBA00066834"/>
    </source>
</evidence>
<evidence type="ECO:0000259" key="7">
    <source>
        <dbReference type="Pfam" id="PF02441"/>
    </source>
</evidence>
<evidence type="ECO:0000313" key="8">
    <source>
        <dbReference type="EMBL" id="SVD27846.1"/>
    </source>
</evidence>
<sequence>MKDGFRRLVVGISGASGVIYGIRILEVLRDIEEVETHLILTNAAKQTIGMETDFSAGEVEKLADPSYPIKDISAGPASGTFPCDGMIIAPCSIRTLSAVANSYSSDLLTRTADVTLKEKRPLVLMVRETPFHLGHLRLMQQVAETGGVIFPPVPAFYNKHKDLDEVISHTAKRALEQAGIKIEEMDRWTGPLG</sequence>
<dbReference type="AlphaFoldDB" id="A0A382U0J8"/>
<keyword evidence="2" id="KW-0285">Flavoprotein</keyword>
<comment type="similarity">
    <text evidence="5">Belongs to the UbiX/PAD1 family.</text>
</comment>
<gene>
    <name evidence="8" type="ORF">METZ01_LOCUS380700</name>
</gene>
<keyword evidence="3" id="KW-0288">FMN</keyword>